<proteinExistence type="predicted"/>
<sequence>METKRLFKFSWMVMALAVLSSPLTAQSQAEALPAGVPGARCGTLSNPTIGTLCYTVTPGGGKVNAGGSPKNFPEVIIQATEPEYVIAEVILEIISVAGDRNLPSVSQLSAGGQASVVTKATEKLRELKQTRAEIQAKATVLSGPALIEAQAKLSTLQEEERIFENTVTSVTAAGQDAGKIKVSGASARSRSCGWANTDTCGSWVEYNIYVVKRYIGDPIAAYNRAFAVANDAKNTITRLVEENQRQSVQPSSPACVSVDSKNGWQTFNLPGQFSRIVGITGAWTILQGNHSFVGASGYAGEEANILAPYNDNKADRNSPFGALLVQLPNSGNQWISSPQSLNQPISQIAMRINDADGGLGDNSGALQVCFGN</sequence>
<reference evidence="3" key="1">
    <citation type="submission" date="2020-05" db="EMBL/GenBank/DDBJ databases">
        <authorList>
            <consortium name="Genoscope - CEA"/>
            <person name="William W."/>
        </authorList>
    </citation>
    <scope>NUCLEOTIDE SEQUENCE [LARGE SCALE GENOMIC DNA]</scope>
    <source>
        <strain evidence="3">PCC 7821</strain>
    </source>
</reference>
<evidence type="ECO:0000256" key="1">
    <source>
        <dbReference type="SAM" id="Coils"/>
    </source>
</evidence>
<dbReference type="RefSeq" id="WP_026796487.1">
    <property type="nucleotide sequence ID" value="NZ_LR812490.1"/>
</dbReference>
<dbReference type="EMBL" id="LR812490">
    <property type="protein sequence ID" value="CAC5343269.1"/>
    <property type="molecule type" value="Genomic_DNA"/>
</dbReference>
<keyword evidence="4" id="KW-1185">Reference proteome</keyword>
<keyword evidence="2" id="KW-0732">Signal</keyword>
<feature type="coiled-coil region" evidence="1">
    <location>
        <begin position="117"/>
        <end position="166"/>
    </location>
</feature>
<dbReference type="EMBL" id="CZCZ02000013">
    <property type="protein sequence ID" value="CAC5343269.1"/>
    <property type="molecule type" value="Genomic_DNA"/>
</dbReference>
<comment type="caution">
    <text evidence="3">The sequence shown here is derived from an EMBL/GenBank/DDBJ whole genome shotgun (WGS) entry which is preliminary data.</text>
</comment>
<gene>
    <name evidence="3" type="ORF">PLAN_30484</name>
</gene>
<evidence type="ECO:0000313" key="4">
    <source>
        <dbReference type="Proteomes" id="UP000196521"/>
    </source>
</evidence>
<organism evidence="3 4">
    <name type="scientific">Planktothrix rubescens CCAP 1459/22</name>
    <dbReference type="NCBI Taxonomy" id="329571"/>
    <lineage>
        <taxon>Bacteria</taxon>
        <taxon>Bacillati</taxon>
        <taxon>Cyanobacteriota</taxon>
        <taxon>Cyanophyceae</taxon>
        <taxon>Oscillatoriophycideae</taxon>
        <taxon>Oscillatoriales</taxon>
        <taxon>Microcoleaceae</taxon>
        <taxon>Planktothrix</taxon>
    </lineage>
</organism>
<dbReference type="AlphaFoldDB" id="A0A6J7ZLH0"/>
<name>A0A6J7ZLH0_PLARU</name>
<feature type="chain" id="PRO_5028825436" evidence="2">
    <location>
        <begin position="26"/>
        <end position="372"/>
    </location>
</feature>
<keyword evidence="1" id="KW-0175">Coiled coil</keyword>
<evidence type="ECO:0000256" key="2">
    <source>
        <dbReference type="SAM" id="SignalP"/>
    </source>
</evidence>
<protein>
    <submittedName>
        <fullName evidence="3">Uncharacterized protein</fullName>
    </submittedName>
</protein>
<dbReference type="Proteomes" id="UP000196521">
    <property type="component" value="Chromosome"/>
</dbReference>
<feature type="signal peptide" evidence="2">
    <location>
        <begin position="1"/>
        <end position="25"/>
    </location>
</feature>
<evidence type="ECO:0000313" key="3">
    <source>
        <dbReference type="EMBL" id="CAC5343269.1"/>
    </source>
</evidence>
<accession>A0A6J7ZLH0</accession>